<accession>A0AAV9I5C8</accession>
<gene>
    <name evidence="2" type="ORF">GAYE_FCTG49G0072</name>
</gene>
<feature type="domain" description="Dienelactone hydrolase" evidence="1">
    <location>
        <begin position="13"/>
        <end position="239"/>
    </location>
</feature>
<dbReference type="InterPro" id="IPR051049">
    <property type="entry name" value="Dienelactone_hydrolase-like"/>
</dbReference>
<dbReference type="InterPro" id="IPR002925">
    <property type="entry name" value="Dienelactn_hydro"/>
</dbReference>
<reference evidence="2 3" key="1">
    <citation type="submission" date="2022-07" db="EMBL/GenBank/DDBJ databases">
        <title>Genome-wide signatures of adaptation to extreme environments.</title>
        <authorList>
            <person name="Cho C.H."/>
            <person name="Yoon H.S."/>
        </authorList>
    </citation>
    <scope>NUCLEOTIDE SEQUENCE [LARGE SCALE GENOMIC DNA]</scope>
    <source>
        <strain evidence="2 3">108.79 E11</strain>
    </source>
</reference>
<dbReference type="PANTHER" id="PTHR46623:SF6">
    <property type="entry name" value="ALPHA_BETA-HYDROLASES SUPERFAMILY PROTEIN"/>
    <property type="match status" value="1"/>
</dbReference>
<dbReference type="PANTHER" id="PTHR46623">
    <property type="entry name" value="CARBOXYMETHYLENEBUTENOLIDASE-RELATED"/>
    <property type="match status" value="1"/>
</dbReference>
<comment type="caution">
    <text evidence="2">The sequence shown here is derived from an EMBL/GenBank/DDBJ whole genome shotgun (WGS) entry which is preliminary data.</text>
</comment>
<dbReference type="EMBL" id="JANCYU010000001">
    <property type="protein sequence ID" value="KAK4522193.1"/>
    <property type="molecule type" value="Genomic_DNA"/>
</dbReference>
<dbReference type="AlphaFoldDB" id="A0AAV9I5C8"/>
<dbReference type="Gene3D" id="3.40.50.1820">
    <property type="entry name" value="alpha/beta hydrolase"/>
    <property type="match status" value="1"/>
</dbReference>
<dbReference type="InterPro" id="IPR029058">
    <property type="entry name" value="AB_hydrolase_fold"/>
</dbReference>
<evidence type="ECO:0000313" key="3">
    <source>
        <dbReference type="Proteomes" id="UP001300502"/>
    </source>
</evidence>
<dbReference type="Pfam" id="PF01738">
    <property type="entry name" value="DLH"/>
    <property type="match status" value="1"/>
</dbReference>
<evidence type="ECO:0000313" key="2">
    <source>
        <dbReference type="EMBL" id="KAK4522193.1"/>
    </source>
</evidence>
<dbReference type="GO" id="GO:0016787">
    <property type="term" value="F:hydrolase activity"/>
    <property type="evidence" value="ECO:0007669"/>
    <property type="project" value="InterPro"/>
</dbReference>
<name>A0AAV9I5C8_9RHOD</name>
<keyword evidence="3" id="KW-1185">Reference proteome</keyword>
<evidence type="ECO:0000259" key="1">
    <source>
        <dbReference type="Pfam" id="PF01738"/>
    </source>
</evidence>
<sequence>MTSISISKEGEVFPGFLYGENNPNKFGVVVIQEIWGVTDPIKYRAKELSDSLQCKSLVPDLYRGKVARKIDEATHFRQHLDWKGVIQDVQAATDALRNQYGCSKVGVVGFCMGGALALAASVLCSGLNAAVCFYGVPSEDLCDLTKIKIPVQCHFGDKDHAKGFSDPETARNLKEKLEKHNIVHEFYTYPNAGHAFMNPPEEWDPEMREMLKDRLADQYDEGSRKVALDRMLAFFKKYLS</sequence>
<dbReference type="SUPFAM" id="SSF53474">
    <property type="entry name" value="alpha/beta-Hydrolases"/>
    <property type="match status" value="1"/>
</dbReference>
<organism evidence="2 3">
    <name type="scientific">Galdieria yellowstonensis</name>
    <dbReference type="NCBI Taxonomy" id="3028027"/>
    <lineage>
        <taxon>Eukaryota</taxon>
        <taxon>Rhodophyta</taxon>
        <taxon>Bangiophyceae</taxon>
        <taxon>Galdieriales</taxon>
        <taxon>Galdieriaceae</taxon>
        <taxon>Galdieria</taxon>
    </lineage>
</organism>
<protein>
    <recommendedName>
        <fullName evidence="1">Dienelactone hydrolase domain-containing protein</fullName>
    </recommendedName>
</protein>
<proteinExistence type="predicted"/>
<dbReference type="Proteomes" id="UP001300502">
    <property type="component" value="Unassembled WGS sequence"/>
</dbReference>